<dbReference type="EMBL" id="WNLA01000026">
    <property type="protein sequence ID" value="MTW05571.1"/>
    <property type="molecule type" value="Genomic_DNA"/>
</dbReference>
<accession>A0A6L6Q8J3</accession>
<evidence type="ECO:0000313" key="1">
    <source>
        <dbReference type="EMBL" id="MTW05571.1"/>
    </source>
</evidence>
<dbReference type="OrthoDB" id="5523615at2"/>
<evidence type="ECO:0000313" key="2">
    <source>
        <dbReference type="Proteomes" id="UP000484015"/>
    </source>
</evidence>
<proteinExistence type="predicted"/>
<sequence length="112" mass="12398">MAALMHAYAGNTGKWRQALSMLAHDRHDPAMAAWASQWEARLAAGIGRGELLAELRRAPASHVFREWTVANDSVMQDVIRSAGAEAARNYLQGQPVKFDAPDQMIHNTPFSR</sequence>
<reference evidence="1 2" key="1">
    <citation type="submission" date="2019-11" db="EMBL/GenBank/DDBJ databases">
        <title>Type strains purchased from KCTC, JCM and DSMZ.</title>
        <authorList>
            <person name="Lu H."/>
        </authorList>
    </citation>
    <scope>NUCLEOTIDE SEQUENCE [LARGE SCALE GENOMIC DNA]</scope>
    <source>
        <strain evidence="1 2">KCTC 42409</strain>
    </source>
</reference>
<comment type="caution">
    <text evidence="1">The sequence shown here is derived from an EMBL/GenBank/DDBJ whole genome shotgun (WGS) entry which is preliminary data.</text>
</comment>
<protein>
    <submittedName>
        <fullName evidence="1">Uncharacterized protein</fullName>
    </submittedName>
</protein>
<organism evidence="1 2">
    <name type="scientific">Pseudoduganella ginsengisoli</name>
    <dbReference type="NCBI Taxonomy" id="1462440"/>
    <lineage>
        <taxon>Bacteria</taxon>
        <taxon>Pseudomonadati</taxon>
        <taxon>Pseudomonadota</taxon>
        <taxon>Betaproteobacteria</taxon>
        <taxon>Burkholderiales</taxon>
        <taxon>Oxalobacteraceae</taxon>
        <taxon>Telluria group</taxon>
        <taxon>Pseudoduganella</taxon>
    </lineage>
</organism>
<dbReference type="Proteomes" id="UP000484015">
    <property type="component" value="Unassembled WGS sequence"/>
</dbReference>
<gene>
    <name evidence="1" type="ORF">GM668_26180</name>
</gene>
<name>A0A6L6Q8J3_9BURK</name>
<dbReference type="AlphaFoldDB" id="A0A6L6Q8J3"/>
<keyword evidence="2" id="KW-1185">Reference proteome</keyword>